<dbReference type="PANTHER" id="PTHR37953">
    <property type="entry name" value="UPF0127 PROTEIN MJ1496"/>
    <property type="match status" value="1"/>
</dbReference>
<sequence length="160" mass="16595">MRIFAPVLAASLALGGVALAQVNDDPTGPQPKLQTEQLGIKGDDGKTYNFTVEVAATAQEQAYGLMFRSSVPAGTGMLFPVDPPSVQLFWMKNTIVPLDMVFIGADGTIKTIAENTVPYSLRNISSNVPVAAVLELAGGATAADNISVGDKVIAKQFGGG</sequence>
<dbReference type="EMBL" id="JACHFJ010000001">
    <property type="protein sequence ID" value="MBB5372005.1"/>
    <property type="molecule type" value="Genomic_DNA"/>
</dbReference>
<dbReference type="AlphaFoldDB" id="A0A840VFL1"/>
<reference evidence="2 3" key="1">
    <citation type="submission" date="2020-08" db="EMBL/GenBank/DDBJ databases">
        <title>Genomic Encyclopedia of Type Strains, Phase IV (KMG-IV): sequencing the most valuable type-strain genomes for metagenomic binning, comparative biology and taxonomic classification.</title>
        <authorList>
            <person name="Goeker M."/>
        </authorList>
    </citation>
    <scope>NUCLEOTIDE SEQUENCE [LARGE SCALE GENOMIC DNA]</scope>
    <source>
        <strain evidence="2 3">DSM 27026</strain>
    </source>
</reference>
<dbReference type="Pfam" id="PF02643">
    <property type="entry name" value="DUF192"/>
    <property type="match status" value="1"/>
</dbReference>
<evidence type="ECO:0008006" key="4">
    <source>
        <dbReference type="Google" id="ProtNLM"/>
    </source>
</evidence>
<keyword evidence="1" id="KW-0732">Signal</keyword>
<accession>A0A840VFL1</accession>
<organism evidence="2 3">
    <name type="scientific">Acidocella aromatica</name>
    <dbReference type="NCBI Taxonomy" id="1303579"/>
    <lineage>
        <taxon>Bacteria</taxon>
        <taxon>Pseudomonadati</taxon>
        <taxon>Pseudomonadota</taxon>
        <taxon>Alphaproteobacteria</taxon>
        <taxon>Acetobacterales</taxon>
        <taxon>Acidocellaceae</taxon>
        <taxon>Acidocella</taxon>
    </lineage>
</organism>
<dbReference type="InterPro" id="IPR003795">
    <property type="entry name" value="DUF192"/>
</dbReference>
<evidence type="ECO:0000313" key="2">
    <source>
        <dbReference type="EMBL" id="MBB5372005.1"/>
    </source>
</evidence>
<proteinExistence type="predicted"/>
<protein>
    <recommendedName>
        <fullName evidence="4">DUF192 domain-containing protein</fullName>
    </recommendedName>
</protein>
<keyword evidence="3" id="KW-1185">Reference proteome</keyword>
<dbReference type="InterPro" id="IPR038695">
    <property type="entry name" value="Saro_0823-like_sf"/>
</dbReference>
<comment type="caution">
    <text evidence="2">The sequence shown here is derived from an EMBL/GenBank/DDBJ whole genome shotgun (WGS) entry which is preliminary data.</text>
</comment>
<feature type="chain" id="PRO_5032779295" description="DUF192 domain-containing protein" evidence="1">
    <location>
        <begin position="21"/>
        <end position="160"/>
    </location>
</feature>
<name>A0A840VFL1_9PROT</name>
<dbReference type="PANTHER" id="PTHR37953:SF1">
    <property type="entry name" value="UPF0127 PROTEIN MJ1496"/>
    <property type="match status" value="1"/>
</dbReference>
<evidence type="ECO:0000313" key="3">
    <source>
        <dbReference type="Proteomes" id="UP000553706"/>
    </source>
</evidence>
<dbReference type="RefSeq" id="WP_183265007.1">
    <property type="nucleotide sequence ID" value="NZ_JACHFJ010000001.1"/>
</dbReference>
<gene>
    <name evidence="2" type="ORF">HNP71_000229</name>
</gene>
<dbReference type="Proteomes" id="UP000553706">
    <property type="component" value="Unassembled WGS sequence"/>
</dbReference>
<dbReference type="Gene3D" id="2.60.120.1140">
    <property type="entry name" value="Protein of unknown function DUF192"/>
    <property type="match status" value="1"/>
</dbReference>
<evidence type="ECO:0000256" key="1">
    <source>
        <dbReference type="SAM" id="SignalP"/>
    </source>
</evidence>
<feature type="signal peptide" evidence="1">
    <location>
        <begin position="1"/>
        <end position="20"/>
    </location>
</feature>